<evidence type="ECO:0000313" key="8">
    <source>
        <dbReference type="EMBL" id="TVY71328.1"/>
    </source>
</evidence>
<dbReference type="GO" id="GO:0005789">
    <property type="term" value="C:endoplasmic reticulum membrane"/>
    <property type="evidence" value="ECO:0007669"/>
    <property type="project" value="UniProtKB-SubCell"/>
</dbReference>
<evidence type="ECO:0000256" key="3">
    <source>
        <dbReference type="ARBA" id="ARBA00022692"/>
    </source>
</evidence>
<protein>
    <recommendedName>
        <fullName evidence="7">Derlin</fullName>
    </recommendedName>
</protein>
<comment type="caution">
    <text evidence="8">The sequence shown here is derived from an EMBL/GenBank/DDBJ whole genome shotgun (WGS) entry which is preliminary data.</text>
</comment>
<feature type="transmembrane region" description="Helical" evidence="7">
    <location>
        <begin position="140"/>
        <end position="164"/>
    </location>
</feature>
<evidence type="ECO:0000313" key="9">
    <source>
        <dbReference type="Proteomes" id="UP000469558"/>
    </source>
</evidence>
<evidence type="ECO:0000256" key="4">
    <source>
        <dbReference type="ARBA" id="ARBA00022824"/>
    </source>
</evidence>
<keyword evidence="3 7" id="KW-0812">Transmembrane</keyword>
<comment type="function">
    <text evidence="7">May be involved in the degradation of misfolded endoplasmic reticulum (ER) luminal proteins.</text>
</comment>
<name>A0A8T9C5T6_9HELO</name>
<keyword evidence="9" id="KW-1185">Reference proteome</keyword>
<proteinExistence type="inferred from homology"/>
<accession>A0A8T9C5T6</accession>
<comment type="subcellular location">
    <subcellularLocation>
        <location evidence="1 7">Endoplasmic reticulum membrane</location>
        <topology evidence="1 7">Multi-pass membrane protein</topology>
    </subcellularLocation>
</comment>
<evidence type="ECO:0000256" key="1">
    <source>
        <dbReference type="ARBA" id="ARBA00004477"/>
    </source>
</evidence>
<sequence>MWLTETFFSAPPITRTLAALVFLLSALVYTTILPYRLFNLSYLHLFQLPPEIWRIFTSLLITFPNLGVFFDTYFFYTYGAKLESASPRFSQRADYVTYICFVCLVILLLNLCIVSGQVFASAIAVSFITTWTREAWGQPIILVFVRIPAQYLPYGLLLSTLILWSPEAAMIEATGLVAAHLYDLLTGLYPASGIKRNFITTPGWVNKMFGTQHVVERPYGTVWMPRVAGETAWGLDMSWKRFGPGRTLGGEGASVERQRPKGLILAAMVMGGFLVLCCIVGLLFLRYGDPSGWFSNVPLSSGSEEVGVQ</sequence>
<keyword evidence="6 7" id="KW-0472">Membrane</keyword>
<feature type="transmembrane region" description="Helical" evidence="7">
    <location>
        <begin position="52"/>
        <end position="74"/>
    </location>
</feature>
<dbReference type="Pfam" id="PF04511">
    <property type="entry name" value="DER1"/>
    <property type="match status" value="1"/>
</dbReference>
<dbReference type="GO" id="GO:0006950">
    <property type="term" value="P:response to stress"/>
    <property type="evidence" value="ECO:0007669"/>
    <property type="project" value="UniProtKB-ARBA"/>
</dbReference>
<dbReference type="AlphaFoldDB" id="A0A8T9C5T6"/>
<dbReference type="SUPFAM" id="SSF144091">
    <property type="entry name" value="Rhomboid-like"/>
    <property type="match status" value="1"/>
</dbReference>
<keyword evidence="4 7" id="KW-0256">Endoplasmic reticulum</keyword>
<organism evidence="8 9">
    <name type="scientific">Lachnellula suecica</name>
    <dbReference type="NCBI Taxonomy" id="602035"/>
    <lineage>
        <taxon>Eukaryota</taxon>
        <taxon>Fungi</taxon>
        <taxon>Dikarya</taxon>
        <taxon>Ascomycota</taxon>
        <taxon>Pezizomycotina</taxon>
        <taxon>Leotiomycetes</taxon>
        <taxon>Helotiales</taxon>
        <taxon>Lachnaceae</taxon>
        <taxon>Lachnellula</taxon>
    </lineage>
</organism>
<gene>
    <name evidence="8" type="primary">DER1.2</name>
    <name evidence="8" type="ORF">LSUE1_G005952</name>
</gene>
<evidence type="ECO:0000256" key="5">
    <source>
        <dbReference type="ARBA" id="ARBA00022989"/>
    </source>
</evidence>
<dbReference type="Proteomes" id="UP000469558">
    <property type="component" value="Unassembled WGS sequence"/>
</dbReference>
<evidence type="ECO:0000256" key="2">
    <source>
        <dbReference type="ARBA" id="ARBA00008917"/>
    </source>
</evidence>
<dbReference type="InterPro" id="IPR035952">
    <property type="entry name" value="Rhomboid-like_sf"/>
</dbReference>
<feature type="transmembrane region" description="Helical" evidence="7">
    <location>
        <begin position="263"/>
        <end position="285"/>
    </location>
</feature>
<evidence type="ECO:0000256" key="6">
    <source>
        <dbReference type="ARBA" id="ARBA00023136"/>
    </source>
</evidence>
<dbReference type="PANTHER" id="PTHR11009">
    <property type="entry name" value="DER1-LIKE PROTEIN, DERLIN"/>
    <property type="match status" value="1"/>
</dbReference>
<keyword evidence="5 7" id="KW-1133">Transmembrane helix</keyword>
<dbReference type="EMBL" id="QGMK01001268">
    <property type="protein sequence ID" value="TVY71328.1"/>
    <property type="molecule type" value="Genomic_DNA"/>
</dbReference>
<reference evidence="8 9" key="1">
    <citation type="submission" date="2018-05" db="EMBL/GenBank/DDBJ databases">
        <title>Genome sequencing and assembly of the regulated plant pathogen Lachnellula willkommii and related sister species for the development of diagnostic species identification markers.</title>
        <authorList>
            <person name="Giroux E."/>
            <person name="Bilodeau G."/>
        </authorList>
    </citation>
    <scope>NUCLEOTIDE SEQUENCE [LARGE SCALE GENOMIC DNA]</scope>
    <source>
        <strain evidence="8 9">CBS 268.59</strain>
    </source>
</reference>
<dbReference type="OrthoDB" id="19102at2759"/>
<comment type="similarity">
    <text evidence="2 7">Belongs to the derlin family.</text>
</comment>
<feature type="transmembrane region" description="Helical" evidence="7">
    <location>
        <begin position="95"/>
        <end position="128"/>
    </location>
</feature>
<dbReference type="InterPro" id="IPR007599">
    <property type="entry name" value="DER1"/>
</dbReference>
<feature type="transmembrane region" description="Helical" evidence="7">
    <location>
        <begin position="12"/>
        <end position="32"/>
    </location>
</feature>
<evidence type="ECO:0000256" key="7">
    <source>
        <dbReference type="RuleBase" id="RU363059"/>
    </source>
</evidence>